<dbReference type="Proteomes" id="UP000248806">
    <property type="component" value="Unassembled WGS sequence"/>
</dbReference>
<organism evidence="1 2">
    <name type="scientific">Thermosporothrix hazakensis</name>
    <dbReference type="NCBI Taxonomy" id="644383"/>
    <lineage>
        <taxon>Bacteria</taxon>
        <taxon>Bacillati</taxon>
        <taxon>Chloroflexota</taxon>
        <taxon>Ktedonobacteria</taxon>
        <taxon>Ktedonobacterales</taxon>
        <taxon>Thermosporotrichaceae</taxon>
        <taxon>Thermosporothrix</taxon>
    </lineage>
</organism>
<accession>A0A326UDT6</accession>
<evidence type="ECO:0000313" key="2">
    <source>
        <dbReference type="Proteomes" id="UP000248806"/>
    </source>
</evidence>
<sequence length="44" mass="5155">MNNAHFFREPDYRQGLVFLVNFYLCLSAEKKGDTAQSMQECPVR</sequence>
<name>A0A326UDT6_THEHA</name>
<evidence type="ECO:0000313" key="1">
    <source>
        <dbReference type="EMBL" id="PZW24205.1"/>
    </source>
</evidence>
<dbReference type="AlphaFoldDB" id="A0A326UDT6"/>
<reference evidence="1 2" key="1">
    <citation type="submission" date="2018-06" db="EMBL/GenBank/DDBJ databases">
        <title>Genomic Encyclopedia of Archaeal and Bacterial Type Strains, Phase II (KMG-II): from individual species to whole genera.</title>
        <authorList>
            <person name="Goeker M."/>
        </authorList>
    </citation>
    <scope>NUCLEOTIDE SEQUENCE [LARGE SCALE GENOMIC DNA]</scope>
    <source>
        <strain evidence="1 2">ATCC BAA-1881</strain>
    </source>
</reference>
<proteinExistence type="predicted"/>
<gene>
    <name evidence="1" type="ORF">EI42_04651</name>
</gene>
<dbReference type="EMBL" id="QKUF01000022">
    <property type="protein sequence ID" value="PZW24205.1"/>
    <property type="molecule type" value="Genomic_DNA"/>
</dbReference>
<comment type="caution">
    <text evidence="1">The sequence shown here is derived from an EMBL/GenBank/DDBJ whole genome shotgun (WGS) entry which is preliminary data.</text>
</comment>
<protein>
    <submittedName>
        <fullName evidence="1">Uncharacterized protein</fullName>
    </submittedName>
</protein>
<keyword evidence="2" id="KW-1185">Reference proteome</keyword>